<keyword evidence="1 2" id="KW-0472">Membrane</keyword>
<evidence type="ECO:0000256" key="2">
    <source>
        <dbReference type="SAM" id="Phobius"/>
    </source>
</evidence>
<gene>
    <name evidence="3" type="ORF">N7E60_04965</name>
</gene>
<accession>A0ABY7LH15</accession>
<dbReference type="Proteomes" id="UP001164676">
    <property type="component" value="Chromosome"/>
</dbReference>
<dbReference type="InterPro" id="IPR007401">
    <property type="entry name" value="DUF454"/>
</dbReference>
<dbReference type="EMBL" id="CP114584">
    <property type="protein sequence ID" value="WBA15624.1"/>
    <property type="molecule type" value="Genomic_DNA"/>
</dbReference>
<dbReference type="PANTHER" id="PTHR35813:SF1">
    <property type="entry name" value="INNER MEMBRANE PROTEIN YBAN"/>
    <property type="match status" value="1"/>
</dbReference>
<keyword evidence="2" id="KW-0812">Transmembrane</keyword>
<dbReference type="Pfam" id="PF04304">
    <property type="entry name" value="DUF454"/>
    <property type="match status" value="1"/>
</dbReference>
<dbReference type="RefSeq" id="WP_077640791.1">
    <property type="nucleotide sequence ID" value="NZ_CP114584.1"/>
</dbReference>
<comment type="subcellular location">
    <subcellularLocation>
        <location evidence="1">Cell inner membrane</location>
        <topology evidence="1">Multi-pass membrane protein</topology>
    </subcellularLocation>
</comment>
<proteinExistence type="predicted"/>
<protein>
    <recommendedName>
        <fullName evidence="1">Inner membrane protein</fullName>
    </recommendedName>
</protein>
<reference evidence="3" key="1">
    <citation type="submission" date="2022-09" db="EMBL/GenBank/DDBJ databases">
        <authorList>
            <person name="Li Z.-J."/>
        </authorList>
    </citation>
    <scope>NUCLEOTIDE SEQUENCE</scope>
    <source>
        <strain evidence="3">TGB10</strain>
    </source>
</reference>
<evidence type="ECO:0000313" key="4">
    <source>
        <dbReference type="Proteomes" id="UP001164676"/>
    </source>
</evidence>
<keyword evidence="2" id="KW-1133">Transmembrane helix</keyword>
<keyword evidence="4" id="KW-1185">Reference proteome</keyword>
<keyword evidence="1" id="KW-1003">Cell membrane</keyword>
<feature type="transmembrane region" description="Helical" evidence="2">
    <location>
        <begin position="85"/>
        <end position="103"/>
    </location>
</feature>
<keyword evidence="1" id="KW-0997">Cell inner membrane</keyword>
<feature type="transmembrane region" description="Helical" evidence="2">
    <location>
        <begin position="20"/>
        <end position="45"/>
    </location>
</feature>
<name>A0ABY7LH15_9GAMM</name>
<dbReference type="PANTHER" id="PTHR35813">
    <property type="entry name" value="INNER MEMBRANE PROTEIN YBAN"/>
    <property type="match status" value="1"/>
</dbReference>
<organism evidence="3 4">
    <name type="scientific">Salinivibrio proteolyticus</name>
    <dbReference type="NCBI Taxonomy" id="334715"/>
    <lineage>
        <taxon>Bacteria</taxon>
        <taxon>Pseudomonadati</taxon>
        <taxon>Pseudomonadota</taxon>
        <taxon>Gammaproteobacteria</taxon>
        <taxon>Vibrionales</taxon>
        <taxon>Vibrionaceae</taxon>
        <taxon>Salinivibrio</taxon>
    </lineage>
</organism>
<dbReference type="PIRSF" id="PIRSF016789">
    <property type="entry name" value="DUF454"/>
    <property type="match status" value="1"/>
</dbReference>
<evidence type="ECO:0000256" key="1">
    <source>
        <dbReference type="PIRNR" id="PIRNR016789"/>
    </source>
</evidence>
<sequence length="138" mass="15719">MQHSLPSSSPRWRWLWNSLGWLWVGLGTAGIFLPVLPTTPFLLLASGCFMRGSPRIANWLHAHPTFGPILTDWYQKRAISRKVKIRATVMILASFTFSIYIVSFVWLKVMLLICLIVLLCWFLRLPETESVAASAENS</sequence>
<evidence type="ECO:0000313" key="3">
    <source>
        <dbReference type="EMBL" id="WBA15624.1"/>
    </source>
</evidence>